<keyword evidence="4" id="KW-1185">Reference proteome</keyword>
<dbReference type="Gramene" id="Kaladp0058s0477.1.v1.1">
    <property type="protein sequence ID" value="Kaladp0058s0477.1.v1.1.CDS.1"/>
    <property type="gene ID" value="Kaladp0058s0477.v1.1"/>
</dbReference>
<feature type="region of interest" description="Disordered" evidence="1">
    <location>
        <begin position="1"/>
        <end position="55"/>
    </location>
</feature>
<dbReference type="InterPro" id="IPR008889">
    <property type="entry name" value="VQ"/>
</dbReference>
<evidence type="ECO:0000313" key="3">
    <source>
        <dbReference type="EnsemblPlants" id="Kaladp0058s0477.1.v1.1.CDS.1"/>
    </source>
</evidence>
<proteinExistence type="predicted"/>
<reference evidence="3" key="1">
    <citation type="submission" date="2021-01" db="UniProtKB">
        <authorList>
            <consortium name="EnsemblPlants"/>
        </authorList>
    </citation>
    <scope>IDENTIFICATION</scope>
</reference>
<dbReference type="InterPro" id="IPR039607">
    <property type="entry name" value="VQ_8/17/18/20/21/25"/>
</dbReference>
<evidence type="ECO:0000256" key="1">
    <source>
        <dbReference type="SAM" id="MobiDB-lite"/>
    </source>
</evidence>
<accession>A0A7N0U9T8</accession>
<dbReference type="EnsemblPlants" id="Kaladp0058s0477.1.v1.1">
    <property type="protein sequence ID" value="Kaladp0058s0477.1.v1.1.CDS.1"/>
    <property type="gene ID" value="Kaladp0058s0477.v1.1"/>
</dbReference>
<feature type="domain" description="VQ" evidence="2">
    <location>
        <begin position="65"/>
        <end position="89"/>
    </location>
</feature>
<evidence type="ECO:0000259" key="2">
    <source>
        <dbReference type="Pfam" id="PF05678"/>
    </source>
</evidence>
<dbReference type="PANTHER" id="PTHR33143:SF6">
    <property type="entry name" value="OS08G0102900 PROTEIN"/>
    <property type="match status" value="1"/>
</dbReference>
<dbReference type="GO" id="GO:0005634">
    <property type="term" value="C:nucleus"/>
    <property type="evidence" value="ECO:0007669"/>
    <property type="project" value="TreeGrafter"/>
</dbReference>
<feature type="compositionally biased region" description="Polar residues" evidence="1">
    <location>
        <begin position="1"/>
        <end position="11"/>
    </location>
</feature>
<dbReference type="PANTHER" id="PTHR33143">
    <property type="entry name" value="F16F4.1 PROTEIN-RELATED"/>
    <property type="match status" value="1"/>
</dbReference>
<protein>
    <recommendedName>
        <fullName evidence="2">VQ domain-containing protein</fullName>
    </recommendedName>
</protein>
<dbReference type="OMA" id="YSAGKSP"/>
<dbReference type="AlphaFoldDB" id="A0A7N0U9T8"/>
<evidence type="ECO:0000313" key="4">
    <source>
        <dbReference type="Proteomes" id="UP000594263"/>
    </source>
</evidence>
<sequence>MDSSPRSSSRELQGPRPAPLRVRKDSHKVRKPPVAPPPHPHHHVPFRQQQQQQPSLPPAPLIIYTISPKVIHTSPDDFMTLVQRLTGPDNASAAAAATSSDIFDNSNGCGLISPAARYAVMDKLTKFPNKPPSSYPTNQLHTIEDHVQQVEEQVDHIIIGSSSVLSFETTSSSSSSRQFVPASILSPGPSSLVPMAAASSFFSPLSSDPNSMSSFFQGLSPLMNQHQHAAPAGSSNGIVNLMELGGGATRTHQLQGLSSPNYSILFSPSLISPTTSVDLFNNFRDF</sequence>
<name>A0A7N0U9T8_KALFE</name>
<dbReference type="Pfam" id="PF05678">
    <property type="entry name" value="VQ"/>
    <property type="match status" value="1"/>
</dbReference>
<dbReference type="Proteomes" id="UP000594263">
    <property type="component" value="Unplaced"/>
</dbReference>
<organism evidence="3 4">
    <name type="scientific">Kalanchoe fedtschenkoi</name>
    <name type="common">Lavender scallops</name>
    <name type="synonym">South American air plant</name>
    <dbReference type="NCBI Taxonomy" id="63787"/>
    <lineage>
        <taxon>Eukaryota</taxon>
        <taxon>Viridiplantae</taxon>
        <taxon>Streptophyta</taxon>
        <taxon>Embryophyta</taxon>
        <taxon>Tracheophyta</taxon>
        <taxon>Spermatophyta</taxon>
        <taxon>Magnoliopsida</taxon>
        <taxon>eudicotyledons</taxon>
        <taxon>Gunneridae</taxon>
        <taxon>Pentapetalae</taxon>
        <taxon>Saxifragales</taxon>
        <taxon>Crassulaceae</taxon>
        <taxon>Kalanchoe</taxon>
    </lineage>
</organism>